<evidence type="ECO:0000313" key="2">
    <source>
        <dbReference type="Proteomes" id="UP001258207"/>
    </source>
</evidence>
<organism evidence="1 2">
    <name type="scientific">Pseudomonas coleopterorum</name>
    <dbReference type="NCBI Taxonomy" id="1605838"/>
    <lineage>
        <taxon>Bacteria</taxon>
        <taxon>Pseudomonadati</taxon>
        <taxon>Pseudomonadota</taxon>
        <taxon>Gammaproteobacteria</taxon>
        <taxon>Pseudomonadales</taxon>
        <taxon>Pseudomonadaceae</taxon>
        <taxon>Pseudomonas</taxon>
    </lineage>
</organism>
<protein>
    <submittedName>
        <fullName evidence="1">Uncharacterized protein</fullName>
    </submittedName>
</protein>
<dbReference type="AlphaFoldDB" id="A0AAJ6LZF3"/>
<proteinExistence type="predicted"/>
<dbReference type="EMBL" id="CP134081">
    <property type="protein sequence ID" value="WNC09827.1"/>
    <property type="molecule type" value="Genomic_DNA"/>
</dbReference>
<sequence>MLASDAAGAVAGGSAAQNAVNNNHLSTVDTVALGQLEQKYKASCADSGAADCQKLATQINALRAKGDSILKRETEAVAADFGHDVDYVTQPGDLKPCANAPSGQCRVTDKTVVTAQGEEWVLEPLNDEQAVVARAQAAVQAANLKTQLKEISEELYTAGCGSFGAAAFGCQTATAAGMSSPITGLQASTEDRVLAGAQAILGAIGLGAGLYSGWKGVEGAQGVASKNVNATGALTDAEAGALVERGQGDAKATTNAPNTPRLITDSAGNTIDLDYTKGLRETTVTVTGTRGGVQYPLQGQPPDSYANLGNGHVVVYGPEGRALYDVSSSRIKVVEWNQAPNGTYFPKKGSDTKVFEGNVPQSILNSLGLK</sequence>
<dbReference type="RefSeq" id="WP_310792020.1">
    <property type="nucleotide sequence ID" value="NZ_CP134081.1"/>
</dbReference>
<accession>A0AAJ6LZF3</accession>
<reference evidence="1" key="1">
    <citation type="submission" date="2023-09" db="EMBL/GenBank/DDBJ databases">
        <title>First report of Pseudomonas coleopterorum DJ13 causing leaf spot on Rhododendron pulchrum Sweet in China.</title>
        <authorList>
            <person name="Zhang Y."/>
        </authorList>
    </citation>
    <scope>NUCLEOTIDE SEQUENCE</scope>
    <source>
        <strain evidence="1">DJ13</strain>
    </source>
</reference>
<gene>
    <name evidence="1" type="ORF">RI108_21695</name>
</gene>
<dbReference type="Proteomes" id="UP001258207">
    <property type="component" value="Chromosome"/>
</dbReference>
<name>A0AAJ6LZF3_9PSED</name>
<evidence type="ECO:0000313" key="1">
    <source>
        <dbReference type="EMBL" id="WNC09827.1"/>
    </source>
</evidence>